<evidence type="ECO:0008006" key="4">
    <source>
        <dbReference type="Google" id="ProtNLM"/>
    </source>
</evidence>
<comment type="caution">
    <text evidence="2">The sequence shown here is derived from an EMBL/GenBank/DDBJ whole genome shotgun (WGS) entry which is preliminary data.</text>
</comment>
<keyword evidence="3" id="KW-1185">Reference proteome</keyword>
<protein>
    <recommendedName>
        <fullName evidence="4">Membrane or secreted protein</fullName>
    </recommendedName>
</protein>
<evidence type="ECO:0000313" key="2">
    <source>
        <dbReference type="EMBL" id="SDY40661.1"/>
    </source>
</evidence>
<name>A0A1H3JL72_9BACT</name>
<evidence type="ECO:0000313" key="3">
    <source>
        <dbReference type="Proteomes" id="UP000199663"/>
    </source>
</evidence>
<proteinExistence type="predicted"/>
<organism evidence="2 3">
    <name type="scientific">Rhodonellum ikkaensis</name>
    <dbReference type="NCBI Taxonomy" id="336829"/>
    <lineage>
        <taxon>Bacteria</taxon>
        <taxon>Pseudomonadati</taxon>
        <taxon>Bacteroidota</taxon>
        <taxon>Cytophagia</taxon>
        <taxon>Cytophagales</taxon>
        <taxon>Cytophagaceae</taxon>
        <taxon>Rhodonellum</taxon>
    </lineage>
</organism>
<dbReference type="Proteomes" id="UP000199663">
    <property type="component" value="Unassembled WGS sequence"/>
</dbReference>
<reference evidence="2 3" key="1">
    <citation type="submission" date="2016-10" db="EMBL/GenBank/DDBJ databases">
        <authorList>
            <person name="Varghese N."/>
            <person name="Submissions S."/>
        </authorList>
    </citation>
    <scope>NUCLEOTIDE SEQUENCE [LARGE SCALE GENOMIC DNA]</scope>
    <source>
        <strain evidence="2 3">DSM 17997</strain>
    </source>
</reference>
<evidence type="ECO:0000256" key="1">
    <source>
        <dbReference type="SAM" id="Phobius"/>
    </source>
</evidence>
<accession>A0A1H3JL72</accession>
<keyword evidence="1" id="KW-0472">Membrane</keyword>
<dbReference type="RefSeq" id="WP_019595839.1">
    <property type="nucleotide sequence ID" value="NZ_FNQC01000001.1"/>
</dbReference>
<sequence>MATLYLTMGFLALFFVLMSVRLIFLKDGQFKGTCASQNPFLNKDGDSCSYCGKIVDADSSCGNPDNEVDKVMAKFK</sequence>
<feature type="transmembrane region" description="Helical" evidence="1">
    <location>
        <begin position="6"/>
        <end position="24"/>
    </location>
</feature>
<gene>
    <name evidence="2" type="ORF">SAMN05444412_10157</name>
</gene>
<keyword evidence="1" id="KW-1133">Transmembrane helix</keyword>
<keyword evidence="1" id="KW-0812">Transmembrane</keyword>
<dbReference type="EMBL" id="FNQC01000001">
    <property type="protein sequence ID" value="SDY40661.1"/>
    <property type="molecule type" value="Genomic_DNA"/>
</dbReference>